<sequence>MPSKIPDAPKAAAQTKKVRSRMRHSFLRARRFNRQGTNFAQQKYGK</sequence>
<protein>
    <submittedName>
        <fullName evidence="2">Uncharacterized protein</fullName>
    </submittedName>
</protein>
<feature type="region of interest" description="Disordered" evidence="1">
    <location>
        <begin position="1"/>
        <end position="21"/>
    </location>
</feature>
<accession>A0A0U1L3F4</accession>
<reference evidence="3" key="1">
    <citation type="submission" date="2015-03" db="EMBL/GenBank/DDBJ databases">
        <authorList>
            <person name="Nijsse Bart"/>
        </authorList>
    </citation>
    <scope>NUCLEOTIDE SEQUENCE [LARGE SCALE GENOMIC DNA]</scope>
</reference>
<evidence type="ECO:0000313" key="3">
    <source>
        <dbReference type="Proteomes" id="UP000049855"/>
    </source>
</evidence>
<gene>
    <name evidence="2" type="ORF">SpAn4DRAFT_0321</name>
</gene>
<keyword evidence="3" id="KW-1185">Reference proteome</keyword>
<organism evidence="2 3">
    <name type="scientific">Sporomusa ovata</name>
    <dbReference type="NCBI Taxonomy" id="2378"/>
    <lineage>
        <taxon>Bacteria</taxon>
        <taxon>Bacillati</taxon>
        <taxon>Bacillota</taxon>
        <taxon>Negativicutes</taxon>
        <taxon>Selenomonadales</taxon>
        <taxon>Sporomusaceae</taxon>
        <taxon>Sporomusa</taxon>
    </lineage>
</organism>
<evidence type="ECO:0000313" key="2">
    <source>
        <dbReference type="EMBL" id="CQR73859.1"/>
    </source>
</evidence>
<dbReference type="EMBL" id="CTRP01000014">
    <property type="protein sequence ID" value="CQR73859.1"/>
    <property type="molecule type" value="Genomic_DNA"/>
</dbReference>
<proteinExistence type="predicted"/>
<dbReference type="Proteomes" id="UP000049855">
    <property type="component" value="Unassembled WGS sequence"/>
</dbReference>
<dbReference type="AlphaFoldDB" id="A0A0U1L3F4"/>
<evidence type="ECO:0000256" key="1">
    <source>
        <dbReference type="SAM" id="MobiDB-lite"/>
    </source>
</evidence>
<name>A0A0U1L3F4_9FIRM</name>